<dbReference type="Pfam" id="PF04879">
    <property type="entry name" value="Molybdop_Fe4S4"/>
    <property type="match status" value="1"/>
</dbReference>
<dbReference type="SUPFAM" id="SSF50692">
    <property type="entry name" value="ADC-like"/>
    <property type="match status" value="1"/>
</dbReference>
<dbReference type="GO" id="GO:0016491">
    <property type="term" value="F:oxidoreductase activity"/>
    <property type="evidence" value="ECO:0007669"/>
    <property type="project" value="UniProtKB-KW"/>
</dbReference>
<dbReference type="SUPFAM" id="SSF53706">
    <property type="entry name" value="Formate dehydrogenase/DMSO reductase, domains 1-3"/>
    <property type="match status" value="1"/>
</dbReference>
<dbReference type="Gene3D" id="3.40.228.10">
    <property type="entry name" value="Dimethylsulfoxide Reductase, domain 2"/>
    <property type="match status" value="1"/>
</dbReference>
<dbReference type="InterPro" id="IPR041854">
    <property type="entry name" value="BFD-like_2Fe2S-bd_dom_sf"/>
</dbReference>
<dbReference type="Gene3D" id="2.40.40.20">
    <property type="match status" value="1"/>
</dbReference>
<keyword evidence="10" id="KW-0534">Nitrate assimilation</keyword>
<evidence type="ECO:0000256" key="5">
    <source>
        <dbReference type="ARBA" id="ARBA00022505"/>
    </source>
</evidence>
<dbReference type="GO" id="GO:0045333">
    <property type="term" value="P:cellular respiration"/>
    <property type="evidence" value="ECO:0007669"/>
    <property type="project" value="UniProtKB-ARBA"/>
</dbReference>
<evidence type="ECO:0000259" key="11">
    <source>
        <dbReference type="PROSITE" id="PS51669"/>
    </source>
</evidence>
<evidence type="ECO:0000256" key="4">
    <source>
        <dbReference type="ARBA" id="ARBA00022485"/>
    </source>
</evidence>
<comment type="similarity">
    <text evidence="3">Belongs to the prokaryotic molybdopterin-containing oxidoreductase family. NasA/NapA/NarB subfamily.</text>
</comment>
<proteinExistence type="inferred from homology"/>
<dbReference type="InterPro" id="IPR027467">
    <property type="entry name" value="MopterinOxRdtase_cofactor_BS"/>
</dbReference>
<dbReference type="InterPro" id="IPR050123">
    <property type="entry name" value="Prok_molybdopt-oxidoreductase"/>
</dbReference>
<keyword evidence="9" id="KW-0411">Iron-sulfur</keyword>
<keyword evidence="5" id="KW-0500">Molybdenum</keyword>
<gene>
    <name evidence="12" type="ORF">EQG66_08900</name>
</gene>
<dbReference type="GO" id="GO:0016020">
    <property type="term" value="C:membrane"/>
    <property type="evidence" value="ECO:0007669"/>
    <property type="project" value="TreeGrafter"/>
</dbReference>
<dbReference type="InterPro" id="IPR009010">
    <property type="entry name" value="Asp_de-COase-like_dom_sf"/>
</dbReference>
<dbReference type="InterPro" id="IPR006657">
    <property type="entry name" value="MoPterin_dinucl-bd_dom"/>
</dbReference>
<evidence type="ECO:0000256" key="1">
    <source>
        <dbReference type="ARBA" id="ARBA00001942"/>
    </source>
</evidence>
<dbReference type="PANTHER" id="PTHR43105:SF9">
    <property type="entry name" value="NADPH-FE(3+) OXIDOREDUCTASE SUBUNIT ALPHA"/>
    <property type="match status" value="1"/>
</dbReference>
<dbReference type="Pfam" id="PF04324">
    <property type="entry name" value="Fer2_BFD"/>
    <property type="match status" value="1"/>
</dbReference>
<evidence type="ECO:0000256" key="9">
    <source>
        <dbReference type="ARBA" id="ARBA00023014"/>
    </source>
</evidence>
<feature type="domain" description="4Fe-4S Mo/W bis-MGD-type" evidence="11">
    <location>
        <begin position="1"/>
        <end position="55"/>
    </location>
</feature>
<dbReference type="PROSITE" id="PS51669">
    <property type="entry name" value="4FE4S_MOW_BIS_MGD"/>
    <property type="match status" value="1"/>
</dbReference>
<dbReference type="Gene3D" id="3.40.50.740">
    <property type="match status" value="1"/>
</dbReference>
<dbReference type="CDD" id="cd02791">
    <property type="entry name" value="MopB_CT_Nitrate-R-NapA-like"/>
    <property type="match status" value="1"/>
</dbReference>
<evidence type="ECO:0000256" key="7">
    <source>
        <dbReference type="ARBA" id="ARBA00023002"/>
    </source>
</evidence>
<dbReference type="InterPro" id="IPR006963">
    <property type="entry name" value="Mopterin_OxRdtase_4Fe-4S_dom"/>
</dbReference>
<keyword evidence="6" id="KW-0479">Metal-binding</keyword>
<accession>A0A4V1N3J2</accession>
<evidence type="ECO:0000256" key="2">
    <source>
        <dbReference type="ARBA" id="ARBA00001966"/>
    </source>
</evidence>
<dbReference type="Gene3D" id="2.20.25.90">
    <property type="entry name" value="ADC-like domains"/>
    <property type="match status" value="1"/>
</dbReference>
<evidence type="ECO:0000256" key="6">
    <source>
        <dbReference type="ARBA" id="ARBA00022723"/>
    </source>
</evidence>
<comment type="cofactor">
    <cofactor evidence="1">
        <name>Mo-bis(molybdopterin guanine dinucleotide)</name>
        <dbReference type="ChEBI" id="CHEBI:60539"/>
    </cofactor>
</comment>
<dbReference type="GO" id="GO:0043546">
    <property type="term" value="F:molybdopterin cofactor binding"/>
    <property type="evidence" value="ECO:0007669"/>
    <property type="project" value="InterPro"/>
</dbReference>
<comment type="cofactor">
    <cofactor evidence="2">
        <name>[4Fe-4S] cluster</name>
        <dbReference type="ChEBI" id="CHEBI:49883"/>
    </cofactor>
</comment>
<evidence type="ECO:0000313" key="12">
    <source>
        <dbReference type="EMBL" id="RXR28856.1"/>
    </source>
</evidence>
<evidence type="ECO:0000256" key="3">
    <source>
        <dbReference type="ARBA" id="ARBA00008747"/>
    </source>
</evidence>
<reference evidence="13" key="1">
    <citation type="submission" date="2019-01" db="EMBL/GenBank/DDBJ databases">
        <title>Cytophagaceae bacterium strain CAR-16.</title>
        <authorList>
            <person name="Chen W.-M."/>
        </authorList>
    </citation>
    <scope>NUCLEOTIDE SEQUENCE [LARGE SCALE GENOMIC DNA]</scope>
    <source>
        <strain evidence="13">CHR27</strain>
    </source>
</reference>
<keyword evidence="7" id="KW-0560">Oxidoreductase</keyword>
<dbReference type="InterPro" id="IPR007419">
    <property type="entry name" value="BFD-like_2Fe2S-bd_dom"/>
</dbReference>
<dbReference type="Proteomes" id="UP000290958">
    <property type="component" value="Unassembled WGS sequence"/>
</dbReference>
<dbReference type="Gene3D" id="1.10.10.1100">
    <property type="entry name" value="BFD-like [2Fe-2S]-binding domain"/>
    <property type="match status" value="1"/>
</dbReference>
<dbReference type="Pfam" id="PF00384">
    <property type="entry name" value="Molybdopterin"/>
    <property type="match status" value="1"/>
</dbReference>
<dbReference type="PROSITE" id="PS00551">
    <property type="entry name" value="MOLYBDOPTERIN_PROK_1"/>
    <property type="match status" value="1"/>
</dbReference>
<evidence type="ECO:0000256" key="10">
    <source>
        <dbReference type="ARBA" id="ARBA00023063"/>
    </source>
</evidence>
<keyword evidence="4" id="KW-0004">4Fe-4S</keyword>
<evidence type="ECO:0000313" key="13">
    <source>
        <dbReference type="Proteomes" id="UP000290958"/>
    </source>
</evidence>
<dbReference type="GO" id="GO:0042128">
    <property type="term" value="P:nitrate assimilation"/>
    <property type="evidence" value="ECO:0007669"/>
    <property type="project" value="UniProtKB-KW"/>
</dbReference>
<organism evidence="12 13">
    <name type="scientific">Sphingobium fluviale</name>
    <dbReference type="NCBI Taxonomy" id="2506423"/>
    <lineage>
        <taxon>Bacteria</taxon>
        <taxon>Pseudomonadati</taxon>
        <taxon>Pseudomonadota</taxon>
        <taxon>Alphaproteobacteria</taxon>
        <taxon>Sphingomonadales</taxon>
        <taxon>Sphingomonadaceae</taxon>
        <taxon>Sphingobium</taxon>
    </lineage>
</organism>
<evidence type="ECO:0000256" key="8">
    <source>
        <dbReference type="ARBA" id="ARBA00023004"/>
    </source>
</evidence>
<keyword evidence="13" id="KW-1185">Reference proteome</keyword>
<name>A0A4V1N3J2_9SPHN</name>
<dbReference type="GO" id="GO:0051539">
    <property type="term" value="F:4 iron, 4 sulfur cluster binding"/>
    <property type="evidence" value="ECO:0007669"/>
    <property type="project" value="UniProtKB-KW"/>
</dbReference>
<sequence>MVRTACPYCGVGCGIAATRTGERSVLIKGDATHPANNGRLCSKGTHLGETVSLEGRLLYPEVNGARASWDAALDLVAQRFSDTVAQHGPDSVAFYVSGQLLTEDYYVANKLMKGFIGSANIDTNSRLCMASAVAAHVRAFGEDVVPCSYSDLEAAELIVLVGSNTAWCHPVVWQRIEAAREQRGTKLVVIDPRRTETAERADLHLAIRPDGDVALFNAALIDMKARGLLDDAYLAAHVNAPDGFWDQLCAGDDGLDDATRTAFFDLLAQHPKTITLFSQGANQSASGTDKGNAIINLHLAAGRIGQPGMGPFSITGQPNAMGGREVGGLASMLAAHMGFSAEECAAAQDFWASPMIARAPGLKAVDMFRAVHNGRIKALWIMATNPAVSMPDAGFVRAAMERCDFVVVSDCMAETDTSHFAHVKLPALAWGEKDGTVTNSERVISRQRPIFPPPGEARADWDIVADVARRMGWTDAFAYPSPAAVFREYAAQTGFRNDGRRVLDLSQWAELSEADYDAWAPWQWGGAAPYADAHYSTPDGKARLVPVTPPANEHDPAFPLRLNTGRTRDHWHTMTRTALSPKLSQHRREPWVEIHPDDAATLGIANHSIASISTPSGSSLYRVSVSEGQRRGELFVPMHWTDQISSGGRTGRLPSQKVDPISGQPAFKNSAAAIAPYGADWRAFLVSVERPDIAADCYWTRVRAEHGWLTELAGQGAIDIEALLPKGERIEARDGARGSLRVAVRDDAGRLQAALFLTRSGSLPPREWILAQLGPDEQPQGAELLAGRAATPAPDAGPVVCVCFDIGAYSITRAIRDQALTSVEAVGKALSAGTNCGSCRPAIARLIEEAHAPVA</sequence>
<dbReference type="GO" id="GO:0046872">
    <property type="term" value="F:metal ion binding"/>
    <property type="evidence" value="ECO:0007669"/>
    <property type="project" value="UniProtKB-KW"/>
</dbReference>
<dbReference type="InterPro" id="IPR006656">
    <property type="entry name" value="Mopterin_OxRdtase"/>
</dbReference>
<comment type="caution">
    <text evidence="12">The sequence shown here is derived from an EMBL/GenBank/DDBJ whole genome shotgun (WGS) entry which is preliminary data.</text>
</comment>
<dbReference type="PANTHER" id="PTHR43105">
    <property type="entry name" value="RESPIRATORY NITRATE REDUCTASE"/>
    <property type="match status" value="1"/>
</dbReference>
<protein>
    <submittedName>
        <fullName evidence="12">Nitrate reductase</fullName>
    </submittedName>
</protein>
<dbReference type="InterPro" id="IPR041957">
    <property type="entry name" value="CT_Nitrate-R-NapA-like"/>
</dbReference>
<dbReference type="RefSeq" id="WP_129404273.1">
    <property type="nucleotide sequence ID" value="NZ_SBKP01000007.1"/>
</dbReference>
<dbReference type="AlphaFoldDB" id="A0A4V1N3J2"/>
<keyword evidence="8" id="KW-0408">Iron</keyword>
<dbReference type="EMBL" id="SBKP01000007">
    <property type="protein sequence ID" value="RXR28856.1"/>
    <property type="molecule type" value="Genomic_DNA"/>
</dbReference>
<dbReference type="GO" id="GO:1990204">
    <property type="term" value="C:oxidoreductase complex"/>
    <property type="evidence" value="ECO:0007669"/>
    <property type="project" value="UniProtKB-ARBA"/>
</dbReference>
<dbReference type="SMART" id="SM00926">
    <property type="entry name" value="Molybdop_Fe4S4"/>
    <property type="match status" value="1"/>
</dbReference>
<dbReference type="Pfam" id="PF01568">
    <property type="entry name" value="Molydop_binding"/>
    <property type="match status" value="1"/>
</dbReference>
<dbReference type="OrthoDB" id="9816402at2"/>
<dbReference type="CDD" id="cd02754">
    <property type="entry name" value="MopB_Nitrate-R-NapA-like"/>
    <property type="match status" value="1"/>
</dbReference>